<feature type="region of interest" description="Disordered" evidence="1">
    <location>
        <begin position="274"/>
        <end position="313"/>
    </location>
</feature>
<dbReference type="InterPro" id="IPR057230">
    <property type="entry name" value="DUF7908"/>
</dbReference>
<dbReference type="OrthoDB" id="3563678at2759"/>
<gene>
    <name evidence="4" type="ORF">FPCIR_2545</name>
</gene>
<evidence type="ECO:0000259" key="3">
    <source>
        <dbReference type="PROSITE" id="PS50948"/>
    </source>
</evidence>
<comment type="caution">
    <text evidence="4">The sequence shown here is derived from an EMBL/GenBank/DDBJ whole genome shotgun (WGS) entry which is preliminary data.</text>
</comment>
<feature type="chain" id="PRO_5034401287" description="Apple domain-containing protein" evidence="2">
    <location>
        <begin position="20"/>
        <end position="629"/>
    </location>
</feature>
<keyword evidence="5" id="KW-1185">Reference proteome</keyword>
<feature type="compositionally biased region" description="Polar residues" evidence="1">
    <location>
        <begin position="361"/>
        <end position="375"/>
    </location>
</feature>
<evidence type="ECO:0000313" key="4">
    <source>
        <dbReference type="EMBL" id="KAF5599149.1"/>
    </source>
</evidence>
<name>A0A8H5UVT1_9HYPO</name>
<dbReference type="PROSITE" id="PS50948">
    <property type="entry name" value="PAN"/>
    <property type="match status" value="1"/>
</dbReference>
<dbReference type="Proteomes" id="UP000546213">
    <property type="component" value="Unassembled WGS sequence"/>
</dbReference>
<protein>
    <recommendedName>
        <fullName evidence="3">Apple domain-containing protein</fullName>
    </recommendedName>
</protein>
<feature type="region of interest" description="Disordered" evidence="1">
    <location>
        <begin position="361"/>
        <end position="531"/>
    </location>
</feature>
<sequence length="629" mass="66068">MVKSRIISLLGSLALPVVAFRDLEQMPESWCVTYLSTYLVPISAATSSPVESSLLGIESSTSLDISVTLNPSSSLSFAPGVTSSVVTTEVETAPPLSTTGPGALDEQIVFRVVPGTPDNNRLRRRDLGGFIGSPSEICDNANVFNLVDGRLLEGSVPIYFNGEDYKVFGGQQGPVPSGAITRTFFRDGDILRFQSSRIIPNGEAGFCQTPSDGVVYITFSSQPAGCIAVQLSAIGVQQCVNGDVTTSVAATSEAQQFTSASSIVPTISIPSSSDDLPPGVSTLQTESNPPVVTTESNGVATTKNPITQPIPSSTFRWSNMSSSFEPPPETSKSSIVTFSTFVFTSDSSTFVDIISSTEIVEPESSTAQELTSSTADLPASEMSTTTEEASTTAEAPTSAAEEATTETSEVETTLNVTTEESTTISATQETTDTTTPTEVLTSESTIEQTSETTSQETTTEIMSSEETATETTSEESTTETTSEEITSETTTEESTIETTLQETTTDITTEESTTEDPTTTTFSSGLDSTTEITTETATTTTTASEDIVCPANPAQCIRTFQIQCDTVIGGIPLTSGSSTLEQCSQACFNDPNCVIFTHSGSQCYSTTDSSNNAGSFAVQGWVSGIKGTC</sequence>
<evidence type="ECO:0000256" key="1">
    <source>
        <dbReference type="SAM" id="MobiDB-lite"/>
    </source>
</evidence>
<dbReference type="AlphaFoldDB" id="A0A8H5UVT1"/>
<dbReference type="InterPro" id="IPR003609">
    <property type="entry name" value="Pan_app"/>
</dbReference>
<feature type="compositionally biased region" description="Low complexity" evidence="1">
    <location>
        <begin position="496"/>
        <end position="507"/>
    </location>
</feature>
<feature type="compositionally biased region" description="Polar residues" evidence="1">
    <location>
        <begin position="281"/>
        <end position="313"/>
    </location>
</feature>
<feature type="signal peptide" evidence="2">
    <location>
        <begin position="1"/>
        <end position="19"/>
    </location>
</feature>
<feature type="compositionally biased region" description="Low complexity" evidence="1">
    <location>
        <begin position="379"/>
        <end position="471"/>
    </location>
</feature>
<feature type="compositionally biased region" description="Acidic residues" evidence="1">
    <location>
        <begin position="472"/>
        <end position="495"/>
    </location>
</feature>
<dbReference type="Gene3D" id="3.50.4.10">
    <property type="entry name" value="Hepatocyte Growth Factor"/>
    <property type="match status" value="1"/>
</dbReference>
<dbReference type="EMBL" id="JAAOAS010000054">
    <property type="protein sequence ID" value="KAF5599149.1"/>
    <property type="molecule type" value="Genomic_DNA"/>
</dbReference>
<dbReference type="Pfam" id="PF25485">
    <property type="entry name" value="DUF7908"/>
    <property type="match status" value="1"/>
</dbReference>
<keyword evidence="2" id="KW-0732">Signal</keyword>
<evidence type="ECO:0000256" key="2">
    <source>
        <dbReference type="SAM" id="SignalP"/>
    </source>
</evidence>
<feature type="compositionally biased region" description="Low complexity" evidence="1">
    <location>
        <begin position="515"/>
        <end position="531"/>
    </location>
</feature>
<reference evidence="4 5" key="1">
    <citation type="submission" date="2020-05" db="EMBL/GenBank/DDBJ databases">
        <title>Identification and distribution of gene clusters putatively required for synthesis of sphingolipid metabolism inhibitors in phylogenetically diverse species of the filamentous fungus Fusarium.</title>
        <authorList>
            <person name="Kim H.-S."/>
            <person name="Busman M."/>
            <person name="Brown D.W."/>
            <person name="Divon H."/>
            <person name="Uhlig S."/>
            <person name="Proctor R.H."/>
        </authorList>
    </citation>
    <scope>NUCLEOTIDE SEQUENCE [LARGE SCALE GENOMIC DNA]</scope>
    <source>
        <strain evidence="4 5">NRRL 36939</strain>
    </source>
</reference>
<organism evidence="4 5">
    <name type="scientific">Fusarium pseudocircinatum</name>
    <dbReference type="NCBI Taxonomy" id="56676"/>
    <lineage>
        <taxon>Eukaryota</taxon>
        <taxon>Fungi</taxon>
        <taxon>Dikarya</taxon>
        <taxon>Ascomycota</taxon>
        <taxon>Pezizomycotina</taxon>
        <taxon>Sordariomycetes</taxon>
        <taxon>Hypocreomycetidae</taxon>
        <taxon>Hypocreales</taxon>
        <taxon>Nectriaceae</taxon>
        <taxon>Fusarium</taxon>
        <taxon>Fusarium fujikuroi species complex</taxon>
    </lineage>
</organism>
<proteinExistence type="predicted"/>
<evidence type="ECO:0000313" key="5">
    <source>
        <dbReference type="Proteomes" id="UP000546213"/>
    </source>
</evidence>
<accession>A0A8H5UVT1</accession>
<feature type="domain" description="Apple" evidence="3">
    <location>
        <begin position="549"/>
        <end position="629"/>
    </location>
</feature>